<reference evidence="2 3" key="2">
    <citation type="journal article" date="2019" name="G3 (Bethesda)">
        <title>Hybrid Assembly of the Genome of the Entomopathogenic Nematode Steinernema carpocapsae Identifies the X-Chromosome.</title>
        <authorList>
            <person name="Serra L."/>
            <person name="Macchietto M."/>
            <person name="Macias-Munoz A."/>
            <person name="McGill C.J."/>
            <person name="Rodriguez I.M."/>
            <person name="Rodriguez B."/>
            <person name="Murad R."/>
            <person name="Mortazavi A."/>
        </authorList>
    </citation>
    <scope>NUCLEOTIDE SEQUENCE [LARGE SCALE GENOMIC DNA]</scope>
    <source>
        <strain evidence="2 3">ALL</strain>
    </source>
</reference>
<accession>A0A4U5NFF4</accession>
<protein>
    <submittedName>
        <fullName evidence="2">Uncharacterized protein</fullName>
    </submittedName>
</protein>
<name>A0A4U5NFF4_STECR</name>
<reference evidence="2 3" key="1">
    <citation type="journal article" date="2015" name="Genome Biol.">
        <title>Comparative genomics of Steinernema reveals deeply conserved gene regulatory networks.</title>
        <authorList>
            <person name="Dillman A.R."/>
            <person name="Macchietto M."/>
            <person name="Porter C.F."/>
            <person name="Rogers A."/>
            <person name="Williams B."/>
            <person name="Antoshechkin I."/>
            <person name="Lee M.M."/>
            <person name="Goodwin Z."/>
            <person name="Lu X."/>
            <person name="Lewis E.E."/>
            <person name="Goodrich-Blair H."/>
            <person name="Stock S.P."/>
            <person name="Adams B.J."/>
            <person name="Sternberg P.W."/>
            <person name="Mortazavi A."/>
        </authorList>
    </citation>
    <scope>NUCLEOTIDE SEQUENCE [LARGE SCALE GENOMIC DNA]</scope>
    <source>
        <strain evidence="2 3">ALL</strain>
    </source>
</reference>
<organism evidence="2 3">
    <name type="scientific">Steinernema carpocapsae</name>
    <name type="common">Entomopathogenic nematode</name>
    <dbReference type="NCBI Taxonomy" id="34508"/>
    <lineage>
        <taxon>Eukaryota</taxon>
        <taxon>Metazoa</taxon>
        <taxon>Ecdysozoa</taxon>
        <taxon>Nematoda</taxon>
        <taxon>Chromadorea</taxon>
        <taxon>Rhabditida</taxon>
        <taxon>Tylenchina</taxon>
        <taxon>Panagrolaimomorpha</taxon>
        <taxon>Strongyloidoidea</taxon>
        <taxon>Steinernematidae</taxon>
        <taxon>Steinernema</taxon>
    </lineage>
</organism>
<evidence type="ECO:0000313" key="3">
    <source>
        <dbReference type="Proteomes" id="UP000298663"/>
    </source>
</evidence>
<dbReference type="Proteomes" id="UP000298663">
    <property type="component" value="Unassembled WGS sequence"/>
</dbReference>
<evidence type="ECO:0000313" key="2">
    <source>
        <dbReference type="EMBL" id="TKR81757.1"/>
    </source>
</evidence>
<dbReference type="AlphaFoldDB" id="A0A4U5NFF4"/>
<evidence type="ECO:0000256" key="1">
    <source>
        <dbReference type="SAM" id="MobiDB-lite"/>
    </source>
</evidence>
<feature type="region of interest" description="Disordered" evidence="1">
    <location>
        <begin position="163"/>
        <end position="188"/>
    </location>
</feature>
<proteinExistence type="predicted"/>
<dbReference type="EMBL" id="AZBU02000004">
    <property type="protein sequence ID" value="TKR81757.1"/>
    <property type="molecule type" value="Genomic_DNA"/>
</dbReference>
<gene>
    <name evidence="2" type="ORF">L596_015580</name>
</gene>
<feature type="region of interest" description="Disordered" evidence="1">
    <location>
        <begin position="96"/>
        <end position="131"/>
    </location>
</feature>
<comment type="caution">
    <text evidence="2">The sequence shown here is derived from an EMBL/GenBank/DDBJ whole genome shotgun (WGS) entry which is preliminary data.</text>
</comment>
<sequence length="225" mass="25203">MIANPPTSLHRFHSAPQEQQNFFNHHRRGQAFHNAKSAKKSCAFLAQKRGKAALAERESANIPHNLKSIQKPFNGPQKGAIYNGPVMNGPVVQGKNGHGHGMPKQQFTKQHKAALRSNRPQQSPPMQPSTSKQFFVDFHAPPQRLSSPKDSVRSIPTTPVKENLVPQNLPQLPPFRQPPLLQNSPQPLPQRHTVAKVNPDNRSYLTNGKFDVWNLVERLAKGEAW</sequence>
<keyword evidence="3" id="KW-1185">Reference proteome</keyword>